<feature type="region of interest" description="Disordered" evidence="1">
    <location>
        <begin position="1"/>
        <end position="24"/>
    </location>
</feature>
<dbReference type="Proteomes" id="UP001164746">
    <property type="component" value="Chromosome 1"/>
</dbReference>
<gene>
    <name evidence="2" type="ORF">MAR_007355</name>
</gene>
<proteinExistence type="predicted"/>
<evidence type="ECO:0000313" key="3">
    <source>
        <dbReference type="Proteomes" id="UP001164746"/>
    </source>
</evidence>
<keyword evidence="3" id="KW-1185">Reference proteome</keyword>
<evidence type="ECO:0000313" key="2">
    <source>
        <dbReference type="EMBL" id="WAQ94884.1"/>
    </source>
</evidence>
<sequence length="134" mass="14645">MAAREEKKRNQGGMRFVGEVNGGESGHDMSRHALYKKGFSSNAVMNVIEKVGCGIEGIGVAESFDATCIHERTYQPLSECAEMAIAAPSTQSCIGTNPPSSHCSCHECGSIRRLKKRKLELEVAILAKRFEKEQ</sequence>
<name>A0ABY7DC43_MYAAR</name>
<accession>A0ABY7DC43</accession>
<reference evidence="2" key="1">
    <citation type="submission" date="2022-11" db="EMBL/GenBank/DDBJ databases">
        <title>Centuries of genome instability and evolution in soft-shell clam transmissible cancer (bioRxiv).</title>
        <authorList>
            <person name="Hart S.F.M."/>
            <person name="Yonemitsu M.A."/>
            <person name="Giersch R.M."/>
            <person name="Beal B.F."/>
            <person name="Arriagada G."/>
            <person name="Davis B.W."/>
            <person name="Ostrander E.A."/>
            <person name="Goff S.P."/>
            <person name="Metzger M.J."/>
        </authorList>
    </citation>
    <scope>NUCLEOTIDE SEQUENCE</scope>
    <source>
        <strain evidence="2">MELC-2E11</strain>
        <tissue evidence="2">Siphon/mantle</tissue>
    </source>
</reference>
<dbReference type="EMBL" id="CP111012">
    <property type="protein sequence ID" value="WAQ94884.1"/>
    <property type="molecule type" value="Genomic_DNA"/>
</dbReference>
<organism evidence="2 3">
    <name type="scientific">Mya arenaria</name>
    <name type="common">Soft-shell clam</name>
    <dbReference type="NCBI Taxonomy" id="6604"/>
    <lineage>
        <taxon>Eukaryota</taxon>
        <taxon>Metazoa</taxon>
        <taxon>Spiralia</taxon>
        <taxon>Lophotrochozoa</taxon>
        <taxon>Mollusca</taxon>
        <taxon>Bivalvia</taxon>
        <taxon>Autobranchia</taxon>
        <taxon>Heteroconchia</taxon>
        <taxon>Euheterodonta</taxon>
        <taxon>Imparidentia</taxon>
        <taxon>Neoheterodontei</taxon>
        <taxon>Myida</taxon>
        <taxon>Myoidea</taxon>
        <taxon>Myidae</taxon>
        <taxon>Mya</taxon>
    </lineage>
</organism>
<evidence type="ECO:0000256" key="1">
    <source>
        <dbReference type="SAM" id="MobiDB-lite"/>
    </source>
</evidence>
<protein>
    <submittedName>
        <fullName evidence="2">Uncharacterized protein</fullName>
    </submittedName>
</protein>